<dbReference type="Proteomes" id="UP000677054">
    <property type="component" value="Unassembled WGS sequence"/>
</dbReference>
<protein>
    <submittedName>
        <fullName evidence="1">Uncharacterized protein</fullName>
    </submittedName>
</protein>
<sequence length="88" mass="10035">MPVRRHRASSGVYLSRPAFGQELAGNLPVDIVKEWKSLKATCDMVYKTINREILQEFGQGCRNRSLDSEEHRDLNLGTEDLGMMSYSM</sequence>
<dbReference type="EMBL" id="CAJPEV010005425">
    <property type="protein sequence ID" value="CAG0903145.1"/>
    <property type="molecule type" value="Genomic_DNA"/>
</dbReference>
<evidence type="ECO:0000313" key="2">
    <source>
        <dbReference type="Proteomes" id="UP000677054"/>
    </source>
</evidence>
<dbReference type="AlphaFoldDB" id="A0A7R9AFC6"/>
<proteinExistence type="predicted"/>
<gene>
    <name evidence="1" type="ORF">DSTB1V02_LOCUS12943</name>
</gene>
<reference evidence="1" key="1">
    <citation type="submission" date="2020-11" db="EMBL/GenBank/DDBJ databases">
        <authorList>
            <person name="Tran Van P."/>
        </authorList>
    </citation>
    <scope>NUCLEOTIDE SEQUENCE</scope>
</reference>
<organism evidence="1">
    <name type="scientific">Darwinula stevensoni</name>
    <dbReference type="NCBI Taxonomy" id="69355"/>
    <lineage>
        <taxon>Eukaryota</taxon>
        <taxon>Metazoa</taxon>
        <taxon>Ecdysozoa</taxon>
        <taxon>Arthropoda</taxon>
        <taxon>Crustacea</taxon>
        <taxon>Oligostraca</taxon>
        <taxon>Ostracoda</taxon>
        <taxon>Podocopa</taxon>
        <taxon>Podocopida</taxon>
        <taxon>Darwinulocopina</taxon>
        <taxon>Darwinuloidea</taxon>
        <taxon>Darwinulidae</taxon>
        <taxon>Darwinula</taxon>
    </lineage>
</organism>
<keyword evidence="2" id="KW-1185">Reference proteome</keyword>
<accession>A0A7R9AFC6</accession>
<name>A0A7R9AFC6_9CRUS</name>
<evidence type="ECO:0000313" key="1">
    <source>
        <dbReference type="EMBL" id="CAD7253193.1"/>
    </source>
</evidence>
<dbReference type="EMBL" id="LR904942">
    <property type="protein sequence ID" value="CAD7253193.1"/>
    <property type="molecule type" value="Genomic_DNA"/>
</dbReference>